<dbReference type="SUPFAM" id="SSF52972">
    <property type="entry name" value="ITPase-like"/>
    <property type="match status" value="1"/>
</dbReference>
<dbReference type="HAMAP" id="MF_00528">
    <property type="entry name" value="Maf"/>
    <property type="match status" value="1"/>
</dbReference>
<dbReference type="NCBIfam" id="TIGR00172">
    <property type="entry name" value="maf"/>
    <property type="match status" value="1"/>
</dbReference>
<evidence type="ECO:0000256" key="3">
    <source>
        <dbReference type="HAMAP-Rule" id="MF_00528"/>
    </source>
</evidence>
<comment type="caution">
    <text evidence="3">Lacks conserved residue(s) required for the propagation of feature annotation.</text>
</comment>
<organism evidence="4 5">
    <name type="scientific">Serinibacter arcticus</name>
    <dbReference type="NCBI Taxonomy" id="1655435"/>
    <lineage>
        <taxon>Bacteria</taxon>
        <taxon>Bacillati</taxon>
        <taxon>Actinomycetota</taxon>
        <taxon>Actinomycetes</taxon>
        <taxon>Micrococcales</taxon>
        <taxon>Beutenbergiaceae</taxon>
        <taxon>Serinibacter</taxon>
    </lineage>
</organism>
<evidence type="ECO:0000256" key="2">
    <source>
        <dbReference type="ARBA" id="ARBA00022801"/>
    </source>
</evidence>
<dbReference type="GO" id="GO:0009117">
    <property type="term" value="P:nucleotide metabolic process"/>
    <property type="evidence" value="ECO:0007669"/>
    <property type="project" value="UniProtKB-KW"/>
</dbReference>
<proteinExistence type="inferred from homology"/>
<dbReference type="Proteomes" id="UP000297318">
    <property type="component" value="Unassembled WGS sequence"/>
</dbReference>
<evidence type="ECO:0000256" key="1">
    <source>
        <dbReference type="ARBA" id="ARBA00001968"/>
    </source>
</evidence>
<comment type="subcellular location">
    <subcellularLocation>
        <location evidence="3">Cytoplasm</location>
    </subcellularLocation>
</comment>
<comment type="catalytic activity">
    <reaction evidence="3">
        <text>a ribonucleoside 5'-triphosphate + H2O = a ribonucleoside 5'-phosphate + diphosphate + H(+)</text>
        <dbReference type="Rhea" id="RHEA:23996"/>
        <dbReference type="ChEBI" id="CHEBI:15377"/>
        <dbReference type="ChEBI" id="CHEBI:15378"/>
        <dbReference type="ChEBI" id="CHEBI:33019"/>
        <dbReference type="ChEBI" id="CHEBI:58043"/>
        <dbReference type="ChEBI" id="CHEBI:61557"/>
        <dbReference type="EC" id="3.6.1.9"/>
    </reaction>
</comment>
<comment type="similarity">
    <text evidence="3">Belongs to the Maf family.</text>
</comment>
<comment type="caution">
    <text evidence="4">The sequence shown here is derived from an EMBL/GenBank/DDBJ whole genome shotgun (WGS) entry which is preliminary data.</text>
</comment>
<keyword evidence="3" id="KW-0963">Cytoplasm</keyword>
<feature type="active site" description="Proton acceptor" evidence="3">
    <location>
        <position position="103"/>
    </location>
</feature>
<dbReference type="GO" id="GO:0047429">
    <property type="term" value="F:nucleoside triphosphate diphosphatase activity"/>
    <property type="evidence" value="ECO:0007669"/>
    <property type="project" value="UniProtKB-EC"/>
</dbReference>
<gene>
    <name evidence="4" type="ORF">SERN_2704</name>
</gene>
<accession>A0A4Z1E0W0</accession>
<dbReference type="EC" id="3.6.1.9" evidence="3"/>
<protein>
    <recommendedName>
        <fullName evidence="3">Nucleoside triphosphate pyrophosphatase</fullName>
        <ecNumber evidence="3">3.6.1.9</ecNumber>
    </recommendedName>
    <alternativeName>
        <fullName evidence="3">Nucleotide pyrophosphatase</fullName>
        <shortName evidence="3">Nucleotide PPase</shortName>
    </alternativeName>
</protein>
<dbReference type="InterPro" id="IPR029001">
    <property type="entry name" value="ITPase-like_fam"/>
</dbReference>
<comment type="function">
    <text evidence="3">Nucleoside triphosphate pyrophosphatase. May have a dual role in cell division arrest and in preventing the incorporation of modified nucleotides into cellular nucleic acids.</text>
</comment>
<comment type="cofactor">
    <cofactor evidence="1 3">
        <name>a divalent metal cation</name>
        <dbReference type="ChEBI" id="CHEBI:60240"/>
    </cofactor>
</comment>
<reference evidence="4 5" key="1">
    <citation type="submission" date="2018-11" db="EMBL/GenBank/DDBJ databases">
        <title>Complete genome sequencing of the Actinobacteria Serinibacter sp. K3-2.</title>
        <authorList>
            <person name="Rakitin A.L."/>
            <person name="Beletsky A.V."/>
            <person name="Mardanov A.V."/>
            <person name="Ravin N.V."/>
            <person name="Gromova A.S."/>
            <person name="Filippova S.N."/>
            <person name="Gal'Chenko V.F."/>
        </authorList>
    </citation>
    <scope>NUCLEOTIDE SEQUENCE [LARGE SCALE GENOMIC DNA]</scope>
    <source>
        <strain evidence="4 5">K3-2</strain>
    </source>
</reference>
<dbReference type="EMBL" id="RHPJ01000004">
    <property type="protein sequence ID" value="TGO04113.1"/>
    <property type="molecule type" value="Genomic_DNA"/>
</dbReference>
<keyword evidence="5" id="KW-1185">Reference proteome</keyword>
<dbReference type="AlphaFoldDB" id="A0A4Z1E0W0"/>
<name>A0A4Z1E0W0_9MICO</name>
<evidence type="ECO:0000313" key="4">
    <source>
        <dbReference type="EMBL" id="TGO04113.1"/>
    </source>
</evidence>
<dbReference type="GO" id="GO:0005737">
    <property type="term" value="C:cytoplasm"/>
    <property type="evidence" value="ECO:0007669"/>
    <property type="project" value="UniProtKB-SubCell"/>
</dbReference>
<dbReference type="PIRSF" id="PIRSF006305">
    <property type="entry name" value="Maf"/>
    <property type="match status" value="1"/>
</dbReference>
<dbReference type="RefSeq" id="WP_233251703.1">
    <property type="nucleotide sequence ID" value="NZ_RHPJ01000004.1"/>
</dbReference>
<keyword evidence="2 3" id="KW-0378">Hydrolase</keyword>
<evidence type="ECO:0000313" key="5">
    <source>
        <dbReference type="Proteomes" id="UP000297318"/>
    </source>
</evidence>
<dbReference type="PANTHER" id="PTHR43213">
    <property type="entry name" value="BIFUNCTIONAL DTTP/UTP PYROPHOSPHATASE/METHYLTRANSFERASE PROTEIN-RELATED"/>
    <property type="match status" value="1"/>
</dbReference>
<dbReference type="Pfam" id="PF02545">
    <property type="entry name" value="Maf"/>
    <property type="match status" value="1"/>
</dbReference>
<dbReference type="InterPro" id="IPR003697">
    <property type="entry name" value="Maf-like"/>
</dbReference>
<keyword evidence="3" id="KW-0546">Nucleotide metabolism</keyword>
<dbReference type="Gene3D" id="3.90.950.10">
    <property type="match status" value="1"/>
</dbReference>
<sequence>MTTPARRRRDRVRPATHPHVRLVLASASPARHALLVAAGIVPQVVVSDVDEDAALAAATAAAGSVGRPFPVSEQVGVLARAKAEAVAATLPPESAPRLVLGCDSLLELDGVAHGKPGTPERASAAWASMRGRSGVLHSGHHVILTGALPSDGGAGDERTCTAVSSTTVHFAEVSDEEIAAYVATGEPLQVAGAFTIDGLGGAFVTGVDGDHHGVLGLSLPLLRSLLTDLGIPYPALWA</sequence>
<dbReference type="PANTHER" id="PTHR43213:SF5">
    <property type="entry name" value="BIFUNCTIONAL DTTP_UTP PYROPHOSPHATASE_METHYLTRANSFERASE PROTEIN-RELATED"/>
    <property type="match status" value="1"/>
</dbReference>
<comment type="catalytic activity">
    <reaction evidence="3">
        <text>a 2'-deoxyribonucleoside 5'-triphosphate + H2O = a 2'-deoxyribonucleoside 5'-phosphate + diphosphate + H(+)</text>
        <dbReference type="Rhea" id="RHEA:44644"/>
        <dbReference type="ChEBI" id="CHEBI:15377"/>
        <dbReference type="ChEBI" id="CHEBI:15378"/>
        <dbReference type="ChEBI" id="CHEBI:33019"/>
        <dbReference type="ChEBI" id="CHEBI:61560"/>
        <dbReference type="ChEBI" id="CHEBI:65317"/>
        <dbReference type="EC" id="3.6.1.9"/>
    </reaction>
</comment>